<comment type="caution">
    <text evidence="2">The sequence shown here is derived from an EMBL/GenBank/DDBJ whole genome shotgun (WGS) entry which is preliminary data.</text>
</comment>
<feature type="domain" description="VOC" evidence="1">
    <location>
        <begin position="4"/>
        <end position="117"/>
    </location>
</feature>
<evidence type="ECO:0000313" key="3">
    <source>
        <dbReference type="Proteomes" id="UP000824130"/>
    </source>
</evidence>
<gene>
    <name evidence="2" type="ORF">IAD25_02885</name>
</gene>
<dbReference type="InterPro" id="IPR037523">
    <property type="entry name" value="VOC_core"/>
</dbReference>
<reference evidence="2" key="1">
    <citation type="submission" date="2020-10" db="EMBL/GenBank/DDBJ databases">
        <authorList>
            <person name="Gilroy R."/>
        </authorList>
    </citation>
    <scope>NUCLEOTIDE SEQUENCE</scope>
    <source>
        <strain evidence="2">ChiSjej4B22-8349</strain>
    </source>
</reference>
<accession>A0A9D1N5V1</accession>
<sequence>MKVSVQYSTMIVKDMEKSVEFYRDILGFRESYHVDTPDGGSITIMKSDGGASVELIENERYDVGLYSVGTDVDDLDEMIRTLREHGYEPTGPAVATTVGRMAFVLDPSGVRICLIEHSDEYKEKYM</sequence>
<dbReference type="EMBL" id="DVOB01000064">
    <property type="protein sequence ID" value="HIU95640.1"/>
    <property type="molecule type" value="Genomic_DNA"/>
</dbReference>
<dbReference type="PROSITE" id="PS51819">
    <property type="entry name" value="VOC"/>
    <property type="match status" value="1"/>
</dbReference>
<dbReference type="InterPro" id="IPR051332">
    <property type="entry name" value="Fosfomycin_Res_Enzymes"/>
</dbReference>
<evidence type="ECO:0000259" key="1">
    <source>
        <dbReference type="PROSITE" id="PS51819"/>
    </source>
</evidence>
<organism evidence="2 3">
    <name type="scientific">Candidatus Allocopromorpha excrementipullorum</name>
    <dbReference type="NCBI Taxonomy" id="2840743"/>
    <lineage>
        <taxon>Bacteria</taxon>
        <taxon>Bacillati</taxon>
        <taxon>Bacillota</taxon>
        <taxon>Clostridia</taxon>
        <taxon>Eubacteriales</taxon>
        <taxon>Eubacteriaceae</taxon>
        <taxon>Eubacteriaceae incertae sedis</taxon>
        <taxon>Candidatus Allocopromorpha</taxon>
    </lineage>
</organism>
<dbReference type="PANTHER" id="PTHR36113:SF1">
    <property type="entry name" value="GLYOXALASE_BLEOMYCIN RESISTANCE PROTEIN_DIOXYGENASE"/>
    <property type="match status" value="1"/>
</dbReference>
<dbReference type="Pfam" id="PF00903">
    <property type="entry name" value="Glyoxalase"/>
    <property type="match status" value="1"/>
</dbReference>
<protein>
    <submittedName>
        <fullName evidence="2">VOC family protein</fullName>
    </submittedName>
</protein>
<dbReference type="PANTHER" id="PTHR36113">
    <property type="entry name" value="LYASE, PUTATIVE-RELATED-RELATED"/>
    <property type="match status" value="1"/>
</dbReference>
<dbReference type="SUPFAM" id="SSF54593">
    <property type="entry name" value="Glyoxalase/Bleomycin resistance protein/Dihydroxybiphenyl dioxygenase"/>
    <property type="match status" value="1"/>
</dbReference>
<reference evidence="2" key="2">
    <citation type="journal article" date="2021" name="PeerJ">
        <title>Extensive microbial diversity within the chicken gut microbiome revealed by metagenomics and culture.</title>
        <authorList>
            <person name="Gilroy R."/>
            <person name="Ravi A."/>
            <person name="Getino M."/>
            <person name="Pursley I."/>
            <person name="Horton D.L."/>
            <person name="Alikhan N.F."/>
            <person name="Baker D."/>
            <person name="Gharbi K."/>
            <person name="Hall N."/>
            <person name="Watson M."/>
            <person name="Adriaenssens E.M."/>
            <person name="Foster-Nyarko E."/>
            <person name="Jarju S."/>
            <person name="Secka A."/>
            <person name="Antonio M."/>
            <person name="Oren A."/>
            <person name="Chaudhuri R.R."/>
            <person name="La Ragione R."/>
            <person name="Hildebrand F."/>
            <person name="Pallen M.J."/>
        </authorList>
    </citation>
    <scope>NUCLEOTIDE SEQUENCE</scope>
    <source>
        <strain evidence="2">ChiSjej4B22-8349</strain>
    </source>
</reference>
<proteinExistence type="predicted"/>
<dbReference type="Proteomes" id="UP000824130">
    <property type="component" value="Unassembled WGS sequence"/>
</dbReference>
<dbReference type="CDD" id="cd06587">
    <property type="entry name" value="VOC"/>
    <property type="match status" value="1"/>
</dbReference>
<dbReference type="InterPro" id="IPR004360">
    <property type="entry name" value="Glyas_Fos-R_dOase_dom"/>
</dbReference>
<dbReference type="Gene3D" id="3.10.180.10">
    <property type="entry name" value="2,3-Dihydroxybiphenyl 1,2-Dioxygenase, domain 1"/>
    <property type="match status" value="1"/>
</dbReference>
<dbReference type="AlphaFoldDB" id="A0A9D1N5V1"/>
<name>A0A9D1N5V1_9FIRM</name>
<dbReference type="InterPro" id="IPR029068">
    <property type="entry name" value="Glyas_Bleomycin-R_OHBP_Dase"/>
</dbReference>
<evidence type="ECO:0000313" key="2">
    <source>
        <dbReference type="EMBL" id="HIU95640.1"/>
    </source>
</evidence>